<dbReference type="AlphaFoldDB" id="A0A5B6UVE5"/>
<proteinExistence type="predicted"/>
<keyword evidence="2" id="KW-1185">Reference proteome</keyword>
<evidence type="ECO:0000313" key="2">
    <source>
        <dbReference type="Proteomes" id="UP000325315"/>
    </source>
</evidence>
<comment type="caution">
    <text evidence="1">The sequence shown here is derived from an EMBL/GenBank/DDBJ whole genome shotgun (WGS) entry which is preliminary data.</text>
</comment>
<dbReference type="Proteomes" id="UP000325315">
    <property type="component" value="Unassembled WGS sequence"/>
</dbReference>
<accession>A0A5B6UVE5</accession>
<reference evidence="2" key="1">
    <citation type="journal article" date="2019" name="Plant Biotechnol. J.">
        <title>Genome sequencing of the Australian wild diploid species Gossypium australe highlights disease resistance and delayed gland morphogenesis.</title>
        <authorList>
            <person name="Cai Y."/>
            <person name="Cai X."/>
            <person name="Wang Q."/>
            <person name="Wang P."/>
            <person name="Zhang Y."/>
            <person name="Cai C."/>
            <person name="Xu Y."/>
            <person name="Wang K."/>
            <person name="Zhou Z."/>
            <person name="Wang C."/>
            <person name="Geng S."/>
            <person name="Li B."/>
            <person name="Dong Q."/>
            <person name="Hou Y."/>
            <person name="Wang H."/>
            <person name="Ai P."/>
            <person name="Liu Z."/>
            <person name="Yi F."/>
            <person name="Sun M."/>
            <person name="An G."/>
            <person name="Cheng J."/>
            <person name="Zhang Y."/>
            <person name="Shi Q."/>
            <person name="Xie Y."/>
            <person name="Shi X."/>
            <person name="Chang Y."/>
            <person name="Huang F."/>
            <person name="Chen Y."/>
            <person name="Hong S."/>
            <person name="Mi L."/>
            <person name="Sun Q."/>
            <person name="Zhang L."/>
            <person name="Zhou B."/>
            <person name="Peng R."/>
            <person name="Zhang X."/>
            <person name="Liu F."/>
        </authorList>
    </citation>
    <scope>NUCLEOTIDE SEQUENCE [LARGE SCALE GENOMIC DNA]</scope>
    <source>
        <strain evidence="2">cv. PA1801</strain>
    </source>
</reference>
<sequence>MLLKGLSGIKLCEVIVLVNLRSTYNFVDHKLTKRLNLLVEPSCQLKVMIVVGGSLATQGVCKSVLRESQGHQFETNFLVLSVKGCDLVLGIQWLMSLGSIMWDFATLTMLFEYRD</sequence>
<gene>
    <name evidence="1" type="ORF">EPI10_027842</name>
</gene>
<dbReference type="Pfam" id="PF08284">
    <property type="entry name" value="RVP_2"/>
    <property type="match status" value="1"/>
</dbReference>
<evidence type="ECO:0000313" key="1">
    <source>
        <dbReference type="EMBL" id="KAA3461258.1"/>
    </source>
</evidence>
<dbReference type="EMBL" id="SMMG02000009">
    <property type="protein sequence ID" value="KAA3461258.1"/>
    <property type="molecule type" value="Genomic_DNA"/>
</dbReference>
<dbReference type="InterPro" id="IPR021109">
    <property type="entry name" value="Peptidase_aspartic_dom_sf"/>
</dbReference>
<dbReference type="OrthoDB" id="999913at2759"/>
<dbReference type="Gene3D" id="2.40.70.10">
    <property type="entry name" value="Acid Proteases"/>
    <property type="match status" value="1"/>
</dbReference>
<name>A0A5B6UVE5_9ROSI</name>
<dbReference type="CDD" id="cd00303">
    <property type="entry name" value="retropepsin_like"/>
    <property type="match status" value="1"/>
</dbReference>
<organism evidence="1 2">
    <name type="scientific">Gossypium australe</name>
    <dbReference type="NCBI Taxonomy" id="47621"/>
    <lineage>
        <taxon>Eukaryota</taxon>
        <taxon>Viridiplantae</taxon>
        <taxon>Streptophyta</taxon>
        <taxon>Embryophyta</taxon>
        <taxon>Tracheophyta</taxon>
        <taxon>Spermatophyta</taxon>
        <taxon>Magnoliopsida</taxon>
        <taxon>eudicotyledons</taxon>
        <taxon>Gunneridae</taxon>
        <taxon>Pentapetalae</taxon>
        <taxon>rosids</taxon>
        <taxon>malvids</taxon>
        <taxon>Malvales</taxon>
        <taxon>Malvaceae</taxon>
        <taxon>Malvoideae</taxon>
        <taxon>Gossypium</taxon>
    </lineage>
</organism>
<protein>
    <submittedName>
        <fullName evidence="1">Integrase, catalytic core</fullName>
    </submittedName>
</protein>